<dbReference type="PANTHER" id="PTHR35895:SF3">
    <property type="entry name" value="PRE-RRNA PROCESSING PROTEIN"/>
    <property type="match status" value="1"/>
</dbReference>
<dbReference type="SUPFAM" id="SSF117070">
    <property type="entry name" value="LEA14-like"/>
    <property type="match status" value="1"/>
</dbReference>
<keyword evidence="7" id="KW-1185">Reference proteome</keyword>
<accession>A0A9P4R5G3</accession>
<keyword evidence="2" id="KW-0472">Membrane</keyword>
<dbReference type="Pfam" id="PF26174">
    <property type="entry name" value="LEA-2_1"/>
    <property type="match status" value="1"/>
</dbReference>
<dbReference type="AlphaFoldDB" id="A0A9P4R5G3"/>
<evidence type="ECO:0000256" key="2">
    <source>
        <dbReference type="SAM" id="Phobius"/>
    </source>
</evidence>
<feature type="region of interest" description="Disordered" evidence="1">
    <location>
        <begin position="746"/>
        <end position="774"/>
    </location>
</feature>
<dbReference type="InterPro" id="IPR059065">
    <property type="entry name" value="Ig_Tag1-like_4th"/>
</dbReference>
<feature type="domain" description="Tag1-like fifth Ig-like" evidence="5">
    <location>
        <begin position="772"/>
        <end position="882"/>
    </location>
</feature>
<dbReference type="Pfam" id="PF26150">
    <property type="entry name" value="LEA-2_4"/>
    <property type="match status" value="1"/>
</dbReference>
<feature type="domain" description="Tag1 C-terminal" evidence="3">
    <location>
        <begin position="473"/>
        <end position="587"/>
    </location>
</feature>
<dbReference type="Pfam" id="PF26153">
    <property type="entry name" value="LEA-2L_5"/>
    <property type="match status" value="1"/>
</dbReference>
<feature type="compositionally biased region" description="Acidic residues" evidence="1">
    <location>
        <begin position="756"/>
        <end position="770"/>
    </location>
</feature>
<evidence type="ECO:0000259" key="5">
    <source>
        <dbReference type="Pfam" id="PF26153"/>
    </source>
</evidence>
<evidence type="ECO:0000313" key="6">
    <source>
        <dbReference type="EMBL" id="KAF2737320.1"/>
    </source>
</evidence>
<dbReference type="GO" id="GO:0000329">
    <property type="term" value="C:fungal-type vacuole membrane"/>
    <property type="evidence" value="ECO:0007669"/>
    <property type="project" value="InterPro"/>
</dbReference>
<keyword evidence="2" id="KW-0812">Transmembrane</keyword>
<name>A0A9P4R5G3_9PLEO</name>
<evidence type="ECO:0000313" key="7">
    <source>
        <dbReference type="Proteomes" id="UP000799444"/>
    </source>
</evidence>
<evidence type="ECO:0000256" key="1">
    <source>
        <dbReference type="SAM" id="MobiDB-lite"/>
    </source>
</evidence>
<dbReference type="Pfam" id="PF22786">
    <property type="entry name" value="Tag1_C"/>
    <property type="match status" value="1"/>
</dbReference>
<keyword evidence="2" id="KW-1133">Transmembrane helix</keyword>
<evidence type="ECO:0000259" key="4">
    <source>
        <dbReference type="Pfam" id="PF26150"/>
    </source>
</evidence>
<evidence type="ECO:0000259" key="3">
    <source>
        <dbReference type="Pfam" id="PF22786"/>
    </source>
</evidence>
<dbReference type="InterPro" id="IPR055011">
    <property type="entry name" value="Tag1_C"/>
</dbReference>
<dbReference type="Gene3D" id="2.60.40.1820">
    <property type="match status" value="1"/>
</dbReference>
<reference evidence="6" key="1">
    <citation type="journal article" date="2020" name="Stud. Mycol.">
        <title>101 Dothideomycetes genomes: a test case for predicting lifestyles and emergence of pathogens.</title>
        <authorList>
            <person name="Haridas S."/>
            <person name="Albert R."/>
            <person name="Binder M."/>
            <person name="Bloem J."/>
            <person name="Labutti K."/>
            <person name="Salamov A."/>
            <person name="Andreopoulos B."/>
            <person name="Baker S."/>
            <person name="Barry K."/>
            <person name="Bills G."/>
            <person name="Bluhm B."/>
            <person name="Cannon C."/>
            <person name="Castanera R."/>
            <person name="Culley D."/>
            <person name="Daum C."/>
            <person name="Ezra D."/>
            <person name="Gonzalez J."/>
            <person name="Henrissat B."/>
            <person name="Kuo A."/>
            <person name="Liang C."/>
            <person name="Lipzen A."/>
            <person name="Lutzoni F."/>
            <person name="Magnuson J."/>
            <person name="Mondo S."/>
            <person name="Nolan M."/>
            <person name="Ohm R."/>
            <person name="Pangilinan J."/>
            <person name="Park H.-J."/>
            <person name="Ramirez L."/>
            <person name="Alfaro M."/>
            <person name="Sun H."/>
            <person name="Tritt A."/>
            <person name="Yoshinaga Y."/>
            <person name="Zwiers L.-H."/>
            <person name="Turgeon B."/>
            <person name="Goodwin S."/>
            <person name="Spatafora J."/>
            <person name="Crous P."/>
            <person name="Grigoriev I."/>
        </authorList>
    </citation>
    <scope>NUCLEOTIDE SEQUENCE</scope>
    <source>
        <strain evidence="6">CBS 125425</strain>
    </source>
</reference>
<feature type="compositionally biased region" description="Low complexity" evidence="1">
    <location>
        <begin position="59"/>
        <end position="71"/>
    </location>
</feature>
<gene>
    <name evidence="6" type="ORF">EJ04DRAFT_431262</name>
</gene>
<feature type="region of interest" description="Disordered" evidence="1">
    <location>
        <begin position="1"/>
        <end position="71"/>
    </location>
</feature>
<protein>
    <recommendedName>
        <fullName evidence="8">Pre-rrna processing protein</fullName>
    </recommendedName>
</protein>
<sequence>MDTPDGPWASTRTPSERPASHRSRRSSRSARSNPSSRTTEETPLLARGDQSEDEDETEQTPAATSLLRSLSGSSTASAKTPLWKKRWPSILALLILCLVVVFIILGFLATEGIEEYAMQAADFKPTKLSLDSLTSTGVRVHVEGDFRMDASKVEKNSVRTFGRFGTWIAKEVESGPTNVDVYLPEYGNVLLGTAKVPGIKVNIRNGNVNHISVNADLEPGSLEGIRNIANDWIDGRLGQIRVKAKVHVPLKTGLIRLGAQTVEESMLFQGNNLPSLPRYNITRLNLREAKEGHTGMGADVSIDVTNQFPIDIMLPSVAVDVLVDGCLPSDEHIMVGTASTSKIHVRPKTDVHVNVTGRVDTLPDELTTTCPNSLKSPLDALLGDYMHGQDATIYINCCSFPDPDTPDWARDLAKDITVPVPVAGRDMGNMIKNFSLTDVHFGLPDPFAEPDTPEAAPKISAVVMVDIGLPDEMNIPINVSHVLADADIYYKKKKFGKLDLQKWQKANSTRIPAHGDEKPSLLVQSNIEKAPIKILDGDLFSEVVQALLFGTKPVMLDTRAAVSVKADSPLGQLVVREIPAEGVVPVKRSIANSYGLAIGHGKGDDGDKGDNRMGALSPKIWNLSITETSRTSLTLEALVNITNPTNYSATVPYFNINILVNGTVLGQAIARDVFVHPGNNTNIAVSAVWDPSTNSGENGTAVGKEVISQYISGFNMSLTLQTHNASIPAQPALGFALSKLPLTLPAPHLGTPKDPNDDDGGDDDPDDPDKPEESPHFIREATMHLISSTAIFTLASPFATTTLYITRLNATAFYEGHPSGTILYDLPLVVPPGLSTTPRLPVDWSLGSVGFGAIKKALGGTLRLSTYAEVGVRIGQFRQDLWYQGRSIGANIRP</sequence>
<organism evidence="6 7">
    <name type="scientific">Polyplosphaeria fusca</name>
    <dbReference type="NCBI Taxonomy" id="682080"/>
    <lineage>
        <taxon>Eukaryota</taxon>
        <taxon>Fungi</taxon>
        <taxon>Dikarya</taxon>
        <taxon>Ascomycota</taxon>
        <taxon>Pezizomycotina</taxon>
        <taxon>Dothideomycetes</taxon>
        <taxon>Pleosporomycetidae</taxon>
        <taxon>Pleosporales</taxon>
        <taxon>Tetraplosphaeriaceae</taxon>
        <taxon>Polyplosphaeria</taxon>
    </lineage>
</organism>
<proteinExistence type="predicted"/>
<dbReference type="InterPro" id="IPR059066">
    <property type="entry name" value="Ig_Tag1-like_5th"/>
</dbReference>
<feature type="domain" description="Tag1-like fourth Ig-like" evidence="4">
    <location>
        <begin position="618"/>
        <end position="733"/>
    </location>
</feature>
<dbReference type="OrthoDB" id="5596576at2759"/>
<evidence type="ECO:0008006" key="8">
    <source>
        <dbReference type="Google" id="ProtNLM"/>
    </source>
</evidence>
<dbReference type="EMBL" id="ML996117">
    <property type="protein sequence ID" value="KAF2737320.1"/>
    <property type="molecule type" value="Genomic_DNA"/>
</dbReference>
<dbReference type="PANTHER" id="PTHR35895">
    <property type="entry name" value="CHROMOSOME 16, WHOLE GENOME SHOTGUN SEQUENCE"/>
    <property type="match status" value="1"/>
</dbReference>
<dbReference type="InterPro" id="IPR046368">
    <property type="entry name" value="Tag1"/>
</dbReference>
<dbReference type="Proteomes" id="UP000799444">
    <property type="component" value="Unassembled WGS sequence"/>
</dbReference>
<feature type="transmembrane region" description="Helical" evidence="2">
    <location>
        <begin position="89"/>
        <end position="109"/>
    </location>
</feature>
<comment type="caution">
    <text evidence="6">The sequence shown here is derived from an EMBL/GenBank/DDBJ whole genome shotgun (WGS) entry which is preliminary data.</text>
</comment>